<dbReference type="STRING" id="1305737.GCA_000526355_00520"/>
<evidence type="ECO:0000256" key="1">
    <source>
        <dbReference type="ARBA" id="ARBA00004651"/>
    </source>
</evidence>
<sequence>MKKLSFPHPMVILLAFVVLSWIASFLIPSGTYSRELDPKTGREVVLQGSYKQIEKENISLQEMVVSIPEGLILGSDILVLILLLGGAFYVVEKTGALQAGVESLIYKFRNQKQLLLIFLSLGFAFAGATIAMQEEIIAMVPVLVVLARNLKFDIKAIIGLTLGSSLLGSGFSPINPFNSLIGQQLAELELSEGLLYRMVFFFLGFILWTWLMIRSGRPKVQQQELEVVPGQAIGWRKGLILILSLGGIVVMGYGITQFDWGYNEMSALFFVIGVSCGLIGKLGINGTARTYAAGFSEMIFAGVIVGLARSVYLVLEKGQIIDTVIYGLFSPLEALPEQFAVLGLFLSQLLIHVPVPSTSGQNVLTIPLAVPLMDLLGISRQLAVLATQYAAGLMDILSPTNGGMMAVIAAAGVKYNDWIRFVIKSWLFVAGVCLLSLIIALIWFQ</sequence>
<reference evidence="7 8" key="1">
    <citation type="submission" date="2015-09" db="EMBL/GenBank/DDBJ databases">
        <title>Identification and resolution of microdiversity through metagenomic sequencing of parallel consortia.</title>
        <authorList>
            <person name="Nelson W.C."/>
            <person name="Romine M.F."/>
            <person name="Lindemann S.R."/>
        </authorList>
    </citation>
    <scope>NUCLEOTIDE SEQUENCE [LARGE SCALE GENOMIC DNA]</scope>
    <source>
        <strain evidence="7">HL-49</strain>
    </source>
</reference>
<dbReference type="GO" id="GO:0005886">
    <property type="term" value="C:plasma membrane"/>
    <property type="evidence" value="ECO:0007669"/>
    <property type="project" value="UniProtKB-SubCell"/>
</dbReference>
<dbReference type="Proteomes" id="UP000050421">
    <property type="component" value="Unassembled WGS sequence"/>
</dbReference>
<feature type="transmembrane region" description="Helical" evidence="6">
    <location>
        <begin position="194"/>
        <end position="213"/>
    </location>
</feature>
<feature type="transmembrane region" description="Helical" evidence="6">
    <location>
        <begin position="234"/>
        <end position="255"/>
    </location>
</feature>
<dbReference type="PATRIC" id="fig|1305737.6.peg.539"/>
<evidence type="ECO:0000256" key="5">
    <source>
        <dbReference type="ARBA" id="ARBA00023136"/>
    </source>
</evidence>
<organism evidence="7 8">
    <name type="scientific">Algoriphagus marincola HL-49</name>
    <dbReference type="NCBI Taxonomy" id="1305737"/>
    <lineage>
        <taxon>Bacteria</taxon>
        <taxon>Pseudomonadati</taxon>
        <taxon>Bacteroidota</taxon>
        <taxon>Cytophagia</taxon>
        <taxon>Cytophagales</taxon>
        <taxon>Cyclobacteriaceae</taxon>
        <taxon>Algoriphagus</taxon>
    </lineage>
</organism>
<dbReference type="InterPro" id="IPR051679">
    <property type="entry name" value="DASS-Related_Transporters"/>
</dbReference>
<feature type="transmembrane region" description="Helical" evidence="6">
    <location>
        <begin position="70"/>
        <end position="91"/>
    </location>
</feature>
<dbReference type="Pfam" id="PF03606">
    <property type="entry name" value="DcuC"/>
    <property type="match status" value="1"/>
</dbReference>
<dbReference type="InterPro" id="IPR018385">
    <property type="entry name" value="C4_dicarb_anaerob_car-like"/>
</dbReference>
<feature type="transmembrane region" description="Helical" evidence="6">
    <location>
        <begin position="267"/>
        <end position="284"/>
    </location>
</feature>
<feature type="transmembrane region" description="Helical" evidence="6">
    <location>
        <begin position="291"/>
        <end position="315"/>
    </location>
</feature>
<evidence type="ECO:0000256" key="4">
    <source>
        <dbReference type="ARBA" id="ARBA00022989"/>
    </source>
</evidence>
<feature type="transmembrane region" description="Helical" evidence="6">
    <location>
        <begin position="389"/>
        <end position="413"/>
    </location>
</feature>
<evidence type="ECO:0000256" key="6">
    <source>
        <dbReference type="SAM" id="Phobius"/>
    </source>
</evidence>
<keyword evidence="2" id="KW-1003">Cell membrane</keyword>
<evidence type="ECO:0000256" key="3">
    <source>
        <dbReference type="ARBA" id="ARBA00022692"/>
    </source>
</evidence>
<feature type="transmembrane region" description="Helical" evidence="6">
    <location>
        <begin position="112"/>
        <end position="130"/>
    </location>
</feature>
<evidence type="ECO:0000256" key="2">
    <source>
        <dbReference type="ARBA" id="ARBA00022475"/>
    </source>
</evidence>
<comment type="caution">
    <text evidence="7">The sequence shown here is derived from an EMBL/GenBank/DDBJ whole genome shotgun (WGS) entry which is preliminary data.</text>
</comment>
<evidence type="ECO:0000313" key="8">
    <source>
        <dbReference type="Proteomes" id="UP000050421"/>
    </source>
</evidence>
<keyword evidence="3 6" id="KW-0812">Transmembrane</keyword>
<proteinExistence type="predicted"/>
<dbReference type="eggNOG" id="COG1288">
    <property type="taxonomic scope" value="Bacteria"/>
</dbReference>
<gene>
    <name evidence="7" type="ORF">HLUCCX10_00405</name>
</gene>
<protein>
    <submittedName>
        <fullName evidence="7">ArcD family basic amino acid antiporter</fullName>
    </submittedName>
</protein>
<evidence type="ECO:0000313" key="7">
    <source>
        <dbReference type="EMBL" id="KPQ20061.1"/>
    </source>
</evidence>
<keyword evidence="4 6" id="KW-1133">Transmembrane helix</keyword>
<accession>A0A0P7YMR9</accession>
<dbReference type="EMBL" id="LJXT01000002">
    <property type="protein sequence ID" value="KPQ20061.1"/>
    <property type="molecule type" value="Genomic_DNA"/>
</dbReference>
<feature type="transmembrane region" description="Helical" evidence="6">
    <location>
        <begin position="425"/>
        <end position="444"/>
    </location>
</feature>
<dbReference type="PANTHER" id="PTHR43652:SF2">
    <property type="entry name" value="BASIC AMINO ACID ANTIPORTER YFCC-RELATED"/>
    <property type="match status" value="1"/>
</dbReference>
<name>A0A0P7YMR9_9BACT</name>
<dbReference type="AlphaFoldDB" id="A0A0P7YMR9"/>
<comment type="subcellular location">
    <subcellularLocation>
        <location evidence="1">Cell membrane</location>
        <topology evidence="1">Multi-pass membrane protein</topology>
    </subcellularLocation>
</comment>
<dbReference type="PANTHER" id="PTHR43652">
    <property type="entry name" value="BASIC AMINO ACID ANTIPORTER YFCC-RELATED"/>
    <property type="match status" value="1"/>
</dbReference>
<keyword evidence="5 6" id="KW-0472">Membrane</keyword>
<dbReference type="OrthoDB" id="255482at2"/>